<dbReference type="PANTHER" id="PTHR10621:SF0">
    <property type="entry name" value="UV EXCISION REPAIR PROTEIN RAD23"/>
    <property type="match status" value="1"/>
</dbReference>
<dbReference type="Pfam" id="PF09280">
    <property type="entry name" value="XPC-binding"/>
    <property type="match status" value="1"/>
</dbReference>
<reference evidence="4" key="2">
    <citation type="journal article" date="2014" name="BMC Genomics">
        <title>A genomic perspective to assessing quality of mass-reared SIT flies used in Mediterranean fruit fly (Ceratitis capitata) eradication in California.</title>
        <authorList>
            <person name="Calla B."/>
            <person name="Hall B."/>
            <person name="Hou S."/>
            <person name="Geib S.M."/>
        </authorList>
    </citation>
    <scope>NUCLEOTIDE SEQUENCE</scope>
</reference>
<dbReference type="Gene3D" id="1.10.8.10">
    <property type="entry name" value="DNA helicase RuvA subunit, C-terminal domain"/>
    <property type="match status" value="1"/>
</dbReference>
<dbReference type="EMBL" id="GAMC01001006">
    <property type="protein sequence ID" value="JAC05550.1"/>
    <property type="molecule type" value="mRNA"/>
</dbReference>
<dbReference type="OrthoDB" id="419317at2759"/>
<dbReference type="GO" id="GO:0006289">
    <property type="term" value="P:nucleotide-excision repair"/>
    <property type="evidence" value="ECO:0007669"/>
    <property type="project" value="InterPro"/>
</dbReference>
<evidence type="ECO:0000313" key="4">
    <source>
        <dbReference type="EMBL" id="JAC05550.1"/>
    </source>
</evidence>
<feature type="compositionally biased region" description="Acidic residues" evidence="1">
    <location>
        <begin position="291"/>
        <end position="300"/>
    </location>
</feature>
<dbReference type="InterPro" id="IPR000626">
    <property type="entry name" value="Ubiquitin-like_dom"/>
</dbReference>
<dbReference type="PROSITE" id="PS50030">
    <property type="entry name" value="UBA"/>
    <property type="match status" value="1"/>
</dbReference>
<dbReference type="InterPro" id="IPR036353">
    <property type="entry name" value="XPC-bd_sf"/>
</dbReference>
<name>W8CE11_CERCA</name>
<dbReference type="Pfam" id="PF00240">
    <property type="entry name" value="ubiquitin"/>
    <property type="match status" value="1"/>
</dbReference>
<reference evidence="4" key="1">
    <citation type="submission" date="2013-07" db="EMBL/GenBank/DDBJ databases">
        <authorList>
            <person name="Geib S."/>
        </authorList>
    </citation>
    <scope>NUCLEOTIDE SEQUENCE</scope>
</reference>
<dbReference type="GO" id="GO:0070628">
    <property type="term" value="F:proteasome binding"/>
    <property type="evidence" value="ECO:0007669"/>
    <property type="project" value="TreeGrafter"/>
</dbReference>
<dbReference type="SUPFAM" id="SSF101238">
    <property type="entry name" value="XPC-binding domain"/>
    <property type="match status" value="1"/>
</dbReference>
<dbReference type="GO" id="GO:0003684">
    <property type="term" value="F:damaged DNA binding"/>
    <property type="evidence" value="ECO:0007669"/>
    <property type="project" value="InterPro"/>
</dbReference>
<protein>
    <submittedName>
        <fullName evidence="4">UV excision repair protein RAD23 B</fullName>
    </submittedName>
</protein>
<dbReference type="PROSITE" id="PS50053">
    <property type="entry name" value="UBIQUITIN_2"/>
    <property type="match status" value="1"/>
</dbReference>
<dbReference type="Pfam" id="PF00627">
    <property type="entry name" value="UBA"/>
    <property type="match status" value="1"/>
</dbReference>
<dbReference type="CDD" id="cd14280">
    <property type="entry name" value="UBA1_Rad23_like"/>
    <property type="match status" value="1"/>
</dbReference>
<dbReference type="GO" id="GO:0005654">
    <property type="term" value="C:nucleoplasm"/>
    <property type="evidence" value="ECO:0007669"/>
    <property type="project" value="TreeGrafter"/>
</dbReference>
<sequence length="308" mass="33171">MKLQIKTLSQKSLMVDIDLSKTVYELKKELSLYPDVGVKPELQKLIYAGKILFNEQPLSAYNIDAKKFLVVMVLKQPEELGAETAPTGAGSSVSAVGEAASAKVVASETEATTKETPTAQVVKQQTPKTPVPAAATVTTAAAPETQPTTPQRTAAPPQQEQPAPPRSGANDEMVANIVSMGYPEVEVRRALAASFNNPERAIEYLIEGIPESVLMQPENAVLYGGDSDADIGMSPFEMFRSDPLFRNLRRAIQQHPELINDAIQRVGEANPAILQLINDNQQEFLSSLIEGSDDDDDDEDGAPRGGGN</sequence>
<dbReference type="GO" id="GO:0043161">
    <property type="term" value="P:proteasome-mediated ubiquitin-dependent protein catabolic process"/>
    <property type="evidence" value="ECO:0007669"/>
    <property type="project" value="InterPro"/>
</dbReference>
<dbReference type="PANTHER" id="PTHR10621">
    <property type="entry name" value="UV EXCISION REPAIR PROTEIN RAD23"/>
    <property type="match status" value="1"/>
</dbReference>
<dbReference type="InterPro" id="IPR009060">
    <property type="entry name" value="UBA-like_sf"/>
</dbReference>
<dbReference type="GO" id="GO:0005829">
    <property type="term" value="C:cytosol"/>
    <property type="evidence" value="ECO:0007669"/>
    <property type="project" value="TreeGrafter"/>
</dbReference>
<feature type="compositionally biased region" description="Low complexity" evidence="1">
    <location>
        <begin position="107"/>
        <end position="161"/>
    </location>
</feature>
<dbReference type="SUPFAM" id="SSF54236">
    <property type="entry name" value="Ubiquitin-like"/>
    <property type="match status" value="1"/>
</dbReference>
<dbReference type="Gene3D" id="1.10.10.540">
    <property type="entry name" value="XPC-binding domain"/>
    <property type="match status" value="1"/>
</dbReference>
<dbReference type="CDD" id="cd01805">
    <property type="entry name" value="Ubl_Rad23"/>
    <property type="match status" value="1"/>
</dbReference>
<proteinExistence type="evidence at transcript level"/>
<dbReference type="InterPro" id="IPR015940">
    <property type="entry name" value="UBA"/>
</dbReference>
<evidence type="ECO:0000256" key="1">
    <source>
        <dbReference type="SAM" id="MobiDB-lite"/>
    </source>
</evidence>
<evidence type="ECO:0000259" key="2">
    <source>
        <dbReference type="PROSITE" id="PS50030"/>
    </source>
</evidence>
<feature type="domain" description="Ubiquitin-like" evidence="3">
    <location>
        <begin position="1"/>
        <end position="73"/>
    </location>
</feature>
<feature type="region of interest" description="Disordered" evidence="1">
    <location>
        <begin position="107"/>
        <end position="170"/>
    </location>
</feature>
<dbReference type="InterPro" id="IPR029071">
    <property type="entry name" value="Ubiquitin-like_domsf"/>
</dbReference>
<dbReference type="GO" id="GO:0043130">
    <property type="term" value="F:ubiquitin binding"/>
    <property type="evidence" value="ECO:0007669"/>
    <property type="project" value="TreeGrafter"/>
</dbReference>
<dbReference type="InterPro" id="IPR015360">
    <property type="entry name" value="XPC-bd"/>
</dbReference>
<gene>
    <name evidence="4" type="primary">RD23B</name>
</gene>
<feature type="domain" description="UBA" evidence="2">
    <location>
        <begin position="168"/>
        <end position="208"/>
    </location>
</feature>
<dbReference type="AlphaFoldDB" id="W8CE11"/>
<organism evidence="4">
    <name type="scientific">Ceratitis capitata</name>
    <name type="common">Mediterranean fruit fly</name>
    <name type="synonym">Tephritis capitata</name>
    <dbReference type="NCBI Taxonomy" id="7213"/>
    <lineage>
        <taxon>Eukaryota</taxon>
        <taxon>Metazoa</taxon>
        <taxon>Ecdysozoa</taxon>
        <taxon>Arthropoda</taxon>
        <taxon>Hexapoda</taxon>
        <taxon>Insecta</taxon>
        <taxon>Pterygota</taxon>
        <taxon>Neoptera</taxon>
        <taxon>Endopterygota</taxon>
        <taxon>Diptera</taxon>
        <taxon>Brachycera</taxon>
        <taxon>Muscomorpha</taxon>
        <taxon>Tephritoidea</taxon>
        <taxon>Tephritidae</taxon>
        <taxon>Ceratitis</taxon>
        <taxon>Ceratitis</taxon>
    </lineage>
</organism>
<dbReference type="Gene3D" id="3.10.20.90">
    <property type="entry name" value="Phosphatidylinositol 3-kinase Catalytic Subunit, Chain A, domain 1"/>
    <property type="match status" value="1"/>
</dbReference>
<dbReference type="SMART" id="SM00165">
    <property type="entry name" value="UBA"/>
    <property type="match status" value="1"/>
</dbReference>
<evidence type="ECO:0000259" key="3">
    <source>
        <dbReference type="PROSITE" id="PS50053"/>
    </source>
</evidence>
<feature type="region of interest" description="Disordered" evidence="1">
    <location>
        <begin position="288"/>
        <end position="308"/>
    </location>
</feature>
<dbReference type="SUPFAM" id="SSF46934">
    <property type="entry name" value="UBA-like"/>
    <property type="match status" value="1"/>
</dbReference>
<accession>W8CE11</accession>
<dbReference type="FunFam" id="1.10.8.10:FF:000003">
    <property type="entry name" value="UV excision repair protein RAD23 homolog"/>
    <property type="match status" value="1"/>
</dbReference>
<dbReference type="SMART" id="SM00213">
    <property type="entry name" value="UBQ"/>
    <property type="match status" value="1"/>
</dbReference>
<dbReference type="GO" id="GO:0031593">
    <property type="term" value="F:polyubiquitin modification-dependent protein binding"/>
    <property type="evidence" value="ECO:0007669"/>
    <property type="project" value="TreeGrafter"/>
</dbReference>